<reference evidence="1 2" key="1">
    <citation type="journal article" date="2021" name="J. Biosci. Bioeng.">
        <title>Identification and characterization of a chc gene cluster responsible for the aromatization pathway of cyclohexanecarboxylate degradation in Sinomonas cyclohexanicum ATCC 51369.</title>
        <authorList>
            <person name="Yamamoto T."/>
            <person name="Hasegawa Y."/>
            <person name="Lau P.C.K."/>
            <person name="Iwaki H."/>
        </authorList>
    </citation>
    <scope>NUCLEOTIDE SEQUENCE [LARGE SCALE GENOMIC DNA]</scope>
    <source>
        <strain evidence="1 2">ATCC 51369</strain>
    </source>
</reference>
<accession>A0ABN6FJT0</accession>
<dbReference type="EMBL" id="AP024525">
    <property type="protein sequence ID" value="BCT76103.1"/>
    <property type="molecule type" value="Genomic_DNA"/>
</dbReference>
<sequence length="70" mass="7896">MTWTHISELAERGDALHASLTDELPVVTIGYRGSDDLLVLNLGDLPSPRRLLDRIESHTPYNTARKEDPR</sequence>
<proteinExistence type="predicted"/>
<organism evidence="1 2">
    <name type="scientific">Sinomonas cyclohexanicum</name>
    <name type="common">Corynebacterium cyclohexanicum</name>
    <dbReference type="NCBI Taxonomy" id="322009"/>
    <lineage>
        <taxon>Bacteria</taxon>
        <taxon>Bacillati</taxon>
        <taxon>Actinomycetota</taxon>
        <taxon>Actinomycetes</taxon>
        <taxon>Micrococcales</taxon>
        <taxon>Micrococcaceae</taxon>
        <taxon>Sinomonas</taxon>
    </lineage>
</organism>
<evidence type="ECO:0000313" key="1">
    <source>
        <dbReference type="EMBL" id="BCT76103.1"/>
    </source>
</evidence>
<gene>
    <name evidence="1" type="ORF">SCMU_19450</name>
</gene>
<protein>
    <submittedName>
        <fullName evidence="1">Uncharacterized protein</fullName>
    </submittedName>
</protein>
<dbReference type="RefSeq" id="WP_229232753.1">
    <property type="nucleotide sequence ID" value="NZ_AP024525.1"/>
</dbReference>
<name>A0ABN6FJT0_SINCY</name>
<keyword evidence="2" id="KW-1185">Reference proteome</keyword>
<evidence type="ECO:0000313" key="2">
    <source>
        <dbReference type="Proteomes" id="UP001319861"/>
    </source>
</evidence>
<dbReference type="Proteomes" id="UP001319861">
    <property type="component" value="Chromosome"/>
</dbReference>